<gene>
    <name evidence="2" type="ORF">SAMN05421747_11697</name>
</gene>
<name>A0A1I1KXM9_9SPHI</name>
<evidence type="ECO:0000256" key="1">
    <source>
        <dbReference type="SAM" id="Phobius"/>
    </source>
</evidence>
<dbReference type="Proteomes" id="UP000199577">
    <property type="component" value="Unassembled WGS sequence"/>
</dbReference>
<evidence type="ECO:0000313" key="3">
    <source>
        <dbReference type="Proteomes" id="UP000199577"/>
    </source>
</evidence>
<keyword evidence="1" id="KW-1133">Transmembrane helix</keyword>
<keyword evidence="1" id="KW-0472">Membrane</keyword>
<keyword evidence="3" id="KW-1185">Reference proteome</keyword>
<protein>
    <submittedName>
        <fullName evidence="2">Uncharacterized protein</fullName>
    </submittedName>
</protein>
<organism evidence="2 3">
    <name type="scientific">Parapedobacter composti</name>
    <dbReference type="NCBI Taxonomy" id="623281"/>
    <lineage>
        <taxon>Bacteria</taxon>
        <taxon>Pseudomonadati</taxon>
        <taxon>Bacteroidota</taxon>
        <taxon>Sphingobacteriia</taxon>
        <taxon>Sphingobacteriales</taxon>
        <taxon>Sphingobacteriaceae</taxon>
        <taxon>Parapedobacter</taxon>
    </lineage>
</organism>
<evidence type="ECO:0000313" key="2">
    <source>
        <dbReference type="EMBL" id="SFC62150.1"/>
    </source>
</evidence>
<sequence length="93" mass="10865">MKIVEKLLLFRFFQLSIATAMVCWYPVLVSRNLWNLSIYALGSNWYLRRYGRQMPTILSSALFVSLMLITACSVHALRLMGIFRWCPHCFNTA</sequence>
<reference evidence="2 3" key="1">
    <citation type="submission" date="2016-10" db="EMBL/GenBank/DDBJ databases">
        <authorList>
            <person name="de Groot N.N."/>
        </authorList>
    </citation>
    <scope>NUCLEOTIDE SEQUENCE [LARGE SCALE GENOMIC DNA]</scope>
    <source>
        <strain evidence="2 3">DSM 22900</strain>
    </source>
</reference>
<dbReference type="EMBL" id="FOLL01000016">
    <property type="protein sequence ID" value="SFC62150.1"/>
    <property type="molecule type" value="Genomic_DNA"/>
</dbReference>
<keyword evidence="1" id="KW-0812">Transmembrane</keyword>
<accession>A0A1I1KXM9</accession>
<feature type="transmembrane region" description="Helical" evidence="1">
    <location>
        <begin position="57"/>
        <end position="77"/>
    </location>
</feature>
<feature type="transmembrane region" description="Helical" evidence="1">
    <location>
        <begin position="7"/>
        <end position="27"/>
    </location>
</feature>
<proteinExistence type="predicted"/>
<dbReference type="AlphaFoldDB" id="A0A1I1KXM9"/>